<dbReference type="Gene3D" id="1.10.10.10">
    <property type="entry name" value="Winged helix-like DNA-binding domain superfamily/Winged helix DNA-binding domain"/>
    <property type="match status" value="1"/>
</dbReference>
<dbReference type="SUPFAM" id="SSF52172">
    <property type="entry name" value="CheY-like"/>
    <property type="match status" value="1"/>
</dbReference>
<dbReference type="PRINTS" id="PR00038">
    <property type="entry name" value="HTHLUXR"/>
</dbReference>
<dbReference type="InterPro" id="IPR039420">
    <property type="entry name" value="WalR-like"/>
</dbReference>
<evidence type="ECO:0000259" key="5">
    <source>
        <dbReference type="PROSITE" id="PS50110"/>
    </source>
</evidence>
<evidence type="ECO:0000313" key="7">
    <source>
        <dbReference type="Proteomes" id="UP000061569"/>
    </source>
</evidence>
<dbReference type="GO" id="GO:0006355">
    <property type="term" value="P:regulation of DNA-templated transcription"/>
    <property type="evidence" value="ECO:0007669"/>
    <property type="project" value="InterPro"/>
</dbReference>
<dbReference type="PANTHER" id="PTHR43214:SF17">
    <property type="entry name" value="TRANSCRIPTIONAL REGULATORY PROTEIN RCSB"/>
    <property type="match status" value="1"/>
</dbReference>
<dbReference type="InterPro" id="IPR036388">
    <property type="entry name" value="WH-like_DNA-bd_sf"/>
</dbReference>
<dbReference type="KEGG" id="lez:GLE_2633"/>
<dbReference type="InterPro" id="IPR000792">
    <property type="entry name" value="Tscrpt_reg_LuxR_C"/>
</dbReference>
<dbReference type="InterPro" id="IPR011006">
    <property type="entry name" value="CheY-like_superfamily"/>
</dbReference>
<dbReference type="Proteomes" id="UP000061569">
    <property type="component" value="Chromosome"/>
</dbReference>
<feature type="domain" description="Response regulatory" evidence="5">
    <location>
        <begin position="19"/>
        <end position="140"/>
    </location>
</feature>
<name>A0A0S2DHV8_LYSEN</name>
<evidence type="ECO:0000256" key="3">
    <source>
        <dbReference type="PROSITE-ProRule" id="PRU00169"/>
    </source>
</evidence>
<dbReference type="GO" id="GO:0003677">
    <property type="term" value="F:DNA binding"/>
    <property type="evidence" value="ECO:0007669"/>
    <property type="project" value="UniProtKB-KW"/>
</dbReference>
<dbReference type="CDD" id="cd17535">
    <property type="entry name" value="REC_NarL-like"/>
    <property type="match status" value="1"/>
</dbReference>
<feature type="modified residue" description="4-aspartylphosphate" evidence="3">
    <location>
        <position position="72"/>
    </location>
</feature>
<keyword evidence="2 6" id="KW-0238">DNA-binding</keyword>
<dbReference type="PATRIC" id="fig|69.6.peg.2592"/>
<dbReference type="GO" id="GO:0000160">
    <property type="term" value="P:phosphorelay signal transduction system"/>
    <property type="evidence" value="ECO:0007669"/>
    <property type="project" value="InterPro"/>
</dbReference>
<dbReference type="CDD" id="cd06170">
    <property type="entry name" value="LuxR_C_like"/>
    <property type="match status" value="1"/>
</dbReference>
<proteinExistence type="predicted"/>
<sequence length="228" mass="24078">MNDMPDATDMPDFPREPLRIALSDDHPVVRAGVRALLDAGGGDAWTVVAEAAGADELLGLLAVTPLDLLITDFSMPGSRAGDGLTLLGLIRRRYPQLPVIVLTMIGNPPMLRSIADTGVAGLLDKAAAANELAQAVSAVAQGQHYYGRALSAALDPAAALARAGQALSPREAEVLRLFVAGFGVSQIAAQLHRSKQTISRQKTDAMAKLGLRNDREIYEYARSEGLLS</sequence>
<dbReference type="SMART" id="SM00448">
    <property type="entry name" value="REC"/>
    <property type="match status" value="1"/>
</dbReference>
<evidence type="ECO:0000313" key="6">
    <source>
        <dbReference type="EMBL" id="ALN57981.1"/>
    </source>
</evidence>
<gene>
    <name evidence="6" type="ORF">GLE_2633</name>
</gene>
<organism evidence="6 7">
    <name type="scientific">Lysobacter enzymogenes</name>
    <dbReference type="NCBI Taxonomy" id="69"/>
    <lineage>
        <taxon>Bacteria</taxon>
        <taxon>Pseudomonadati</taxon>
        <taxon>Pseudomonadota</taxon>
        <taxon>Gammaproteobacteria</taxon>
        <taxon>Lysobacterales</taxon>
        <taxon>Lysobacteraceae</taxon>
        <taxon>Lysobacter</taxon>
    </lineage>
</organism>
<dbReference type="Pfam" id="PF00196">
    <property type="entry name" value="GerE"/>
    <property type="match status" value="1"/>
</dbReference>
<dbReference type="Pfam" id="PF00072">
    <property type="entry name" value="Response_reg"/>
    <property type="match status" value="1"/>
</dbReference>
<dbReference type="PROSITE" id="PS50043">
    <property type="entry name" value="HTH_LUXR_2"/>
    <property type="match status" value="1"/>
</dbReference>
<evidence type="ECO:0000256" key="2">
    <source>
        <dbReference type="ARBA" id="ARBA00023125"/>
    </source>
</evidence>
<reference evidence="6 7" key="1">
    <citation type="submission" date="2015-11" db="EMBL/GenBank/DDBJ databases">
        <title>Genome sequences of Lysobacter enzymogenes strain C3 and Lysobacter antibioticus ATCC 29479.</title>
        <authorList>
            <person name="Kobayashi D.Y."/>
        </authorList>
    </citation>
    <scope>NUCLEOTIDE SEQUENCE [LARGE SCALE GENOMIC DNA]</scope>
    <source>
        <strain evidence="6 7">C3</strain>
    </source>
</reference>
<dbReference type="PANTHER" id="PTHR43214">
    <property type="entry name" value="TWO-COMPONENT RESPONSE REGULATOR"/>
    <property type="match status" value="1"/>
</dbReference>
<dbReference type="STRING" id="69.GLE_2633"/>
<dbReference type="InterPro" id="IPR058245">
    <property type="entry name" value="NreC/VraR/RcsB-like_REC"/>
</dbReference>
<dbReference type="AlphaFoldDB" id="A0A0S2DHV8"/>
<dbReference type="InterPro" id="IPR016032">
    <property type="entry name" value="Sig_transdc_resp-reg_C-effctor"/>
</dbReference>
<dbReference type="EMBL" id="CP013140">
    <property type="protein sequence ID" value="ALN57981.1"/>
    <property type="molecule type" value="Genomic_DNA"/>
</dbReference>
<dbReference type="PROSITE" id="PS50110">
    <property type="entry name" value="RESPONSE_REGULATORY"/>
    <property type="match status" value="1"/>
</dbReference>
<dbReference type="InterPro" id="IPR001789">
    <property type="entry name" value="Sig_transdc_resp-reg_receiver"/>
</dbReference>
<dbReference type="SUPFAM" id="SSF46894">
    <property type="entry name" value="C-terminal effector domain of the bipartite response regulators"/>
    <property type="match status" value="1"/>
</dbReference>
<dbReference type="Gene3D" id="3.40.50.2300">
    <property type="match status" value="1"/>
</dbReference>
<dbReference type="SMART" id="SM00421">
    <property type="entry name" value="HTH_LUXR"/>
    <property type="match status" value="1"/>
</dbReference>
<keyword evidence="1 3" id="KW-0597">Phosphoprotein</keyword>
<evidence type="ECO:0000256" key="1">
    <source>
        <dbReference type="ARBA" id="ARBA00022553"/>
    </source>
</evidence>
<feature type="domain" description="HTH luxR-type" evidence="4">
    <location>
        <begin position="160"/>
        <end position="225"/>
    </location>
</feature>
<protein>
    <submittedName>
        <fullName evidence="6">DNA-binding response regulator, LuxR family</fullName>
    </submittedName>
</protein>
<accession>A0A0S2DHV8</accession>
<evidence type="ECO:0000259" key="4">
    <source>
        <dbReference type="PROSITE" id="PS50043"/>
    </source>
</evidence>